<dbReference type="GO" id="GO:0022857">
    <property type="term" value="F:transmembrane transporter activity"/>
    <property type="evidence" value="ECO:0007669"/>
    <property type="project" value="TreeGrafter"/>
</dbReference>
<accession>A0A1H7LUE7</accession>
<dbReference type="GO" id="GO:0005886">
    <property type="term" value="C:plasma membrane"/>
    <property type="evidence" value="ECO:0007669"/>
    <property type="project" value="UniProtKB-SubCell"/>
</dbReference>
<dbReference type="InterPro" id="IPR003838">
    <property type="entry name" value="ABC3_permease_C"/>
</dbReference>
<comment type="subcellular location">
    <subcellularLocation>
        <location evidence="1">Cell membrane</location>
        <topology evidence="1">Multi-pass membrane protein</topology>
    </subcellularLocation>
</comment>
<evidence type="ECO:0000259" key="8">
    <source>
        <dbReference type="Pfam" id="PF12704"/>
    </source>
</evidence>
<evidence type="ECO:0000256" key="5">
    <source>
        <dbReference type="ARBA" id="ARBA00023136"/>
    </source>
</evidence>
<evidence type="ECO:0000256" key="2">
    <source>
        <dbReference type="ARBA" id="ARBA00022475"/>
    </source>
</evidence>
<dbReference type="PANTHER" id="PTHR30572:SF18">
    <property type="entry name" value="ABC-TYPE MACROLIDE FAMILY EXPORT SYSTEM PERMEASE COMPONENT 2"/>
    <property type="match status" value="1"/>
</dbReference>
<feature type="transmembrane region" description="Helical" evidence="6">
    <location>
        <begin position="428"/>
        <end position="451"/>
    </location>
</feature>
<evidence type="ECO:0000313" key="10">
    <source>
        <dbReference type="Proteomes" id="UP000199421"/>
    </source>
</evidence>
<evidence type="ECO:0000256" key="1">
    <source>
        <dbReference type="ARBA" id="ARBA00004651"/>
    </source>
</evidence>
<feature type="transmembrane region" description="Helical" evidence="6">
    <location>
        <begin position="681"/>
        <end position="703"/>
    </location>
</feature>
<feature type="transmembrane region" description="Helical" evidence="6">
    <location>
        <begin position="763"/>
        <end position="785"/>
    </location>
</feature>
<dbReference type="OrthoDB" id="1451596at2"/>
<dbReference type="RefSeq" id="WP_093322245.1">
    <property type="nucleotide sequence ID" value="NZ_FOAF01000001.1"/>
</dbReference>
<reference evidence="10" key="1">
    <citation type="submission" date="2016-10" db="EMBL/GenBank/DDBJ databases">
        <authorList>
            <person name="Varghese N."/>
            <person name="Submissions S."/>
        </authorList>
    </citation>
    <scope>NUCLEOTIDE SEQUENCE [LARGE SCALE GENOMIC DNA]</scope>
    <source>
        <strain evidence="10">DSM 18733</strain>
    </source>
</reference>
<evidence type="ECO:0000256" key="6">
    <source>
        <dbReference type="SAM" id="Phobius"/>
    </source>
</evidence>
<keyword evidence="2" id="KW-1003">Cell membrane</keyword>
<dbReference type="EMBL" id="FOAF01000001">
    <property type="protein sequence ID" value="SEL02560.1"/>
    <property type="molecule type" value="Genomic_DNA"/>
</dbReference>
<dbReference type="InterPro" id="IPR050250">
    <property type="entry name" value="Macrolide_Exporter_MacB"/>
</dbReference>
<dbReference type="Pfam" id="PF02687">
    <property type="entry name" value="FtsX"/>
    <property type="match status" value="2"/>
</dbReference>
<evidence type="ECO:0000259" key="7">
    <source>
        <dbReference type="Pfam" id="PF02687"/>
    </source>
</evidence>
<protein>
    <submittedName>
        <fullName evidence="9">MacB-like core domain-containing protein</fullName>
    </submittedName>
</protein>
<feature type="transmembrane region" description="Helical" evidence="6">
    <location>
        <begin position="21"/>
        <end position="41"/>
    </location>
</feature>
<dbReference type="STRING" id="407022.SAMN05661044_01773"/>
<feature type="domain" description="ABC3 transporter permease C-terminal" evidence="7">
    <location>
        <begin position="297"/>
        <end position="412"/>
    </location>
</feature>
<dbReference type="Proteomes" id="UP000199421">
    <property type="component" value="Unassembled WGS sequence"/>
</dbReference>
<feature type="transmembrane region" description="Helical" evidence="6">
    <location>
        <begin position="384"/>
        <end position="407"/>
    </location>
</feature>
<keyword evidence="4 6" id="KW-1133">Transmembrane helix</keyword>
<dbReference type="PANTHER" id="PTHR30572">
    <property type="entry name" value="MEMBRANE COMPONENT OF TRANSPORTER-RELATED"/>
    <property type="match status" value="1"/>
</dbReference>
<feature type="transmembrane region" description="Helical" evidence="6">
    <location>
        <begin position="731"/>
        <end position="751"/>
    </location>
</feature>
<evidence type="ECO:0000256" key="3">
    <source>
        <dbReference type="ARBA" id="ARBA00022692"/>
    </source>
</evidence>
<name>A0A1H7LUE7_OLID1</name>
<dbReference type="InterPro" id="IPR025857">
    <property type="entry name" value="MacB_PCD"/>
</dbReference>
<evidence type="ECO:0000256" key="4">
    <source>
        <dbReference type="ARBA" id="ARBA00022989"/>
    </source>
</evidence>
<feature type="domain" description="ABC3 transporter permease C-terminal" evidence="7">
    <location>
        <begin position="681"/>
        <end position="795"/>
    </location>
</feature>
<sequence>MIRNYLKIAWRNIVGHKAHSLINVFGLALGITCYLLISFWVRDETSKDNFHQNGDLLFTTYYSTIADGKAEGMYASPRKYDDNQVSMILKDAKEAIPDIKHLCFYITGYELPWGHPETFQVGDKKVKMEGSRASGDFFKMFNYPLIEGSAETALQDMSGIAISRKMAEIFFGSPKEAMGKNLRFENKRDFIVKAVFENLTTNSSLRFDFLLNWDAQEKLLEWASGNVYTYLQLNENASPIKVQRQLNQFLEARLDKKVGVKFNVGLQRFGDQYLYNHFVNGEPQGGRIEYVRIFNGVAIFILLIACINFMNLATARSIKRAKEVGLRKVVGSNRTHLVIQFFSESILFCLLASLLSLLFLLLAMPAFNYLTEKQMSYPFAQLSFWLNLFKLTLVTGFIAGIYPALYLSSLKPVQILKGILKSQKGAVLFRKGTTIFQFVLSSMLIIATIVISRQMNFIQHTNLGYDRENLVCIRIEGELATYNKYRLFKERVTNMSGIEMVDRTSEAPHEMGFEVIEPINWQGRPANATVAFKPASVGFDFTKLMKLEIVEGRDFSKEISTDSADAFLINEEAAKQMGLKDPIGKWVSAWNKKGHIIGVLKDFHTASLRDPIKPVIIDVKEYEYFGFIMVRTKAGQTRNALASLEKVYSDMNPNYPFSYQFIDKEYENLYKSELSTSKLTIVFSSLAIIISCLGLLGLVMFAVDQRVKEIGVRKVLGASASGIVQLLSKDFIKLVCIALLVALPIAYLLMSKWLNNFAYSIKIQWWMFALAACSMILVALGTIALQAIKAAIANPVNSLRDE</sequence>
<feature type="transmembrane region" description="Helical" evidence="6">
    <location>
        <begin position="336"/>
        <end position="364"/>
    </location>
</feature>
<feature type="domain" description="MacB-like periplasmic core" evidence="8">
    <location>
        <begin position="20"/>
        <end position="248"/>
    </location>
</feature>
<proteinExistence type="predicted"/>
<keyword evidence="5 6" id="KW-0472">Membrane</keyword>
<feature type="domain" description="MacB-like periplasmic core" evidence="8">
    <location>
        <begin position="513"/>
        <end position="642"/>
    </location>
</feature>
<dbReference type="Pfam" id="PF12704">
    <property type="entry name" value="MacB_PCD"/>
    <property type="match status" value="2"/>
</dbReference>
<feature type="transmembrane region" description="Helical" evidence="6">
    <location>
        <begin position="293"/>
        <end position="315"/>
    </location>
</feature>
<organism evidence="9 10">
    <name type="scientific">Olivibacter domesticus</name>
    <name type="common">Pseudosphingobacterium domesticum</name>
    <dbReference type="NCBI Taxonomy" id="407022"/>
    <lineage>
        <taxon>Bacteria</taxon>
        <taxon>Pseudomonadati</taxon>
        <taxon>Bacteroidota</taxon>
        <taxon>Sphingobacteriia</taxon>
        <taxon>Sphingobacteriales</taxon>
        <taxon>Sphingobacteriaceae</taxon>
        <taxon>Olivibacter</taxon>
    </lineage>
</organism>
<evidence type="ECO:0000313" key="9">
    <source>
        <dbReference type="EMBL" id="SEL02560.1"/>
    </source>
</evidence>
<keyword evidence="3 6" id="KW-0812">Transmembrane</keyword>
<keyword evidence="10" id="KW-1185">Reference proteome</keyword>
<gene>
    <name evidence="9" type="ORF">SAMN05661044_01773</name>
</gene>
<dbReference type="AlphaFoldDB" id="A0A1H7LUE7"/>